<dbReference type="EMBL" id="KF792824">
    <property type="protein sequence ID" value="AIA99233.1"/>
    <property type="molecule type" value="Genomic_DNA"/>
</dbReference>
<dbReference type="EMBL" id="KF792825">
    <property type="protein sequence ID" value="AIA99245.1"/>
    <property type="molecule type" value="Genomic_DNA"/>
</dbReference>
<dbReference type="GO" id="GO:0003676">
    <property type="term" value="F:nucleic acid binding"/>
    <property type="evidence" value="ECO:0007669"/>
    <property type="project" value="InterPro"/>
</dbReference>
<evidence type="ECO:0000313" key="3">
    <source>
        <dbReference type="EMBL" id="AIA99233.1"/>
    </source>
</evidence>
<dbReference type="NCBIfam" id="NF033516">
    <property type="entry name" value="transpos_IS3"/>
    <property type="match status" value="1"/>
</dbReference>
<dbReference type="PANTHER" id="PTHR46889">
    <property type="entry name" value="TRANSPOSASE INSF FOR INSERTION SEQUENCE IS3B-RELATED"/>
    <property type="match status" value="1"/>
</dbReference>
<dbReference type="InterPro" id="IPR012337">
    <property type="entry name" value="RNaseH-like_sf"/>
</dbReference>
<dbReference type="EMBL" id="KF792824">
    <property type="protein sequence ID" value="AIA99237.1"/>
    <property type="molecule type" value="Genomic_DNA"/>
</dbReference>
<reference evidence="4" key="1">
    <citation type="journal article" date="2014" name="Vet. Microbiol.">
        <title>First report of multiresistance gene cfr in Enterococcus species casseliflavus and gallinarum of swine origin.</title>
        <authorList>
            <person name="Liu Y."/>
            <person name="Wang Y."/>
            <person name="Dai L."/>
            <person name="Wu C."/>
            <person name="Shen J."/>
        </authorList>
    </citation>
    <scope>NUCLEOTIDE SEQUENCE</scope>
    <source>
        <strain evidence="5">En77</strain>
        <strain evidence="4">En83</strain>
    </source>
</reference>
<protein>
    <submittedName>
        <fullName evidence="4">Transposase</fullName>
    </submittedName>
</protein>
<dbReference type="PROSITE" id="PS50994">
    <property type="entry name" value="INTEGRASE"/>
    <property type="match status" value="1"/>
</dbReference>
<dbReference type="Pfam" id="PF13276">
    <property type="entry name" value="HTH_21"/>
    <property type="match status" value="1"/>
</dbReference>
<dbReference type="GO" id="GO:0015074">
    <property type="term" value="P:DNA integration"/>
    <property type="evidence" value="ECO:0007669"/>
    <property type="project" value="InterPro"/>
</dbReference>
<proteinExistence type="predicted"/>
<dbReference type="Pfam" id="PF00665">
    <property type="entry name" value="rve"/>
    <property type="match status" value="1"/>
</dbReference>
<dbReference type="Pfam" id="PF13333">
    <property type="entry name" value="rve_2"/>
    <property type="match status" value="1"/>
</dbReference>
<dbReference type="EMBL" id="KF792825">
    <property type="protein sequence ID" value="AIA99242.1"/>
    <property type="molecule type" value="Genomic_DNA"/>
</dbReference>
<dbReference type="Gene3D" id="3.30.420.10">
    <property type="entry name" value="Ribonuclease H-like superfamily/Ribonuclease H"/>
    <property type="match status" value="1"/>
</dbReference>
<feature type="domain" description="Integrase catalytic" evidence="2">
    <location>
        <begin position="136"/>
        <end position="299"/>
    </location>
</feature>
<organism evidence="4">
    <name type="scientific">Enterococcus casseliflavus</name>
    <name type="common">Enterococcus flavescens</name>
    <dbReference type="NCBI Taxonomy" id="37734"/>
    <lineage>
        <taxon>Bacteria</taxon>
        <taxon>Bacillati</taxon>
        <taxon>Bacillota</taxon>
        <taxon>Bacilli</taxon>
        <taxon>Lactobacillales</taxon>
        <taxon>Enterococcaceae</taxon>
        <taxon>Enterococcus</taxon>
    </lineage>
</organism>
<comment type="function">
    <text evidence="1">Involved in the transposition of the insertion sequence.</text>
</comment>
<dbReference type="InterPro" id="IPR050900">
    <property type="entry name" value="Transposase_IS3/IS150/IS904"/>
</dbReference>
<dbReference type="SUPFAM" id="SSF53098">
    <property type="entry name" value="Ribonuclease H-like"/>
    <property type="match status" value="1"/>
</dbReference>
<accession>A0A060CVA5</accession>
<sequence>MISQVRLQQRYIAIKELNEEEALSIVLLCRVAGISRAAYYKWLNRTIPVRQEENEKLLEDIRLLYDQANGTYGYRRITMTINRLRRQQGLSPFNEKRVYRLMHIHGIQSVIRRKRKKHKKSTPQHVAENLMNREFSASRPDEKWCTDVTEFKYGAGKKAYLSAIIDLYDGSIVAYRIGKSNNNALVFQTMMPAIAGLRTGARPMIHSDRGFQYTSRGFKRMVEDAGMTRSMSRVGRCIDNAPIESFWGTLKVEMYYLREFQAYSELTAAIENYISFYNHDRLQKRLNGLSPVEYRSQAA</sequence>
<dbReference type="PANTHER" id="PTHR46889:SF4">
    <property type="entry name" value="TRANSPOSASE INSO FOR INSERTION SEQUENCE ELEMENT IS911B-RELATED"/>
    <property type="match status" value="1"/>
</dbReference>
<evidence type="ECO:0000259" key="2">
    <source>
        <dbReference type="PROSITE" id="PS50994"/>
    </source>
</evidence>
<evidence type="ECO:0000313" key="5">
    <source>
        <dbReference type="EMBL" id="AIA99242.1"/>
    </source>
</evidence>
<dbReference type="InterPro" id="IPR036397">
    <property type="entry name" value="RNaseH_sf"/>
</dbReference>
<dbReference type="InterPro" id="IPR048020">
    <property type="entry name" value="Transpos_IS3"/>
</dbReference>
<evidence type="ECO:0000313" key="4">
    <source>
        <dbReference type="EMBL" id="AIA99237.1"/>
    </source>
</evidence>
<name>A0A060CVA5_ENTCA</name>
<dbReference type="InterPro" id="IPR001584">
    <property type="entry name" value="Integrase_cat-core"/>
</dbReference>
<dbReference type="AlphaFoldDB" id="A0A060CVA5"/>
<evidence type="ECO:0000313" key="6">
    <source>
        <dbReference type="EMBL" id="AIA99245.1"/>
    </source>
</evidence>
<evidence type="ECO:0000256" key="1">
    <source>
        <dbReference type="ARBA" id="ARBA00002286"/>
    </source>
</evidence>
<dbReference type="InterPro" id="IPR025948">
    <property type="entry name" value="HTH-like_dom"/>
</dbReference>
<gene>
    <name evidence="5" type="ORF">En77_006</name>
    <name evidence="6" type="ORF">En77_009</name>
    <name evidence="4" type="ORF">En83_006</name>
    <name evidence="3" type="ORF">En83_009</name>
</gene>